<sequence length="55" mass="6313">MHFLNLIHALSFTGCVMHGGGHVEPHSSSLSSLFYFDIPPLFFLTLNLDKHYFYI</sequence>
<name>A0A2C9WRK3_MANES</name>
<dbReference type="AlphaFoldDB" id="A0A2C9WRK3"/>
<accession>A0A2C9WRK3</accession>
<gene>
    <name evidence="1" type="ORF">MANES_01G261200</name>
</gene>
<reference evidence="1" key="1">
    <citation type="submission" date="2016-02" db="EMBL/GenBank/DDBJ databases">
        <title>WGS assembly of Manihot esculenta.</title>
        <authorList>
            <person name="Bredeson J.V."/>
            <person name="Prochnik S.E."/>
            <person name="Lyons J.B."/>
            <person name="Schmutz J."/>
            <person name="Grimwood J."/>
            <person name="Vrebalov J."/>
            <person name="Bart R.S."/>
            <person name="Amuge T."/>
            <person name="Ferguson M.E."/>
            <person name="Green R."/>
            <person name="Putnam N."/>
            <person name="Stites J."/>
            <person name="Rounsley S."/>
            <person name="Rokhsar D.S."/>
        </authorList>
    </citation>
    <scope>NUCLEOTIDE SEQUENCE [LARGE SCALE GENOMIC DNA]</scope>
    <source>
        <tissue evidence="1">Leaf</tissue>
    </source>
</reference>
<organism evidence="1">
    <name type="scientific">Manihot esculenta</name>
    <name type="common">Cassava</name>
    <name type="synonym">Jatropha manihot</name>
    <dbReference type="NCBI Taxonomy" id="3983"/>
    <lineage>
        <taxon>Eukaryota</taxon>
        <taxon>Viridiplantae</taxon>
        <taxon>Streptophyta</taxon>
        <taxon>Embryophyta</taxon>
        <taxon>Tracheophyta</taxon>
        <taxon>Spermatophyta</taxon>
        <taxon>Magnoliopsida</taxon>
        <taxon>eudicotyledons</taxon>
        <taxon>Gunneridae</taxon>
        <taxon>Pentapetalae</taxon>
        <taxon>rosids</taxon>
        <taxon>fabids</taxon>
        <taxon>Malpighiales</taxon>
        <taxon>Euphorbiaceae</taxon>
        <taxon>Crotonoideae</taxon>
        <taxon>Manihoteae</taxon>
        <taxon>Manihot</taxon>
    </lineage>
</organism>
<protein>
    <submittedName>
        <fullName evidence="1">Uncharacterized protein</fullName>
    </submittedName>
</protein>
<dbReference type="EMBL" id="CM004387">
    <property type="protein sequence ID" value="OAY62347.1"/>
    <property type="molecule type" value="Genomic_DNA"/>
</dbReference>
<evidence type="ECO:0000313" key="1">
    <source>
        <dbReference type="EMBL" id="OAY62347.1"/>
    </source>
</evidence>
<proteinExistence type="predicted"/>